<keyword evidence="2" id="KW-0472">Membrane</keyword>
<dbReference type="RefSeq" id="WP_155083616.1">
    <property type="nucleotide sequence ID" value="NZ_WMIA01000007.1"/>
</dbReference>
<keyword evidence="2" id="KW-0812">Transmembrane</keyword>
<accession>A0A844GQC5</accession>
<comment type="caution">
    <text evidence="3">The sequence shown here is derived from an EMBL/GenBank/DDBJ whole genome shotgun (WGS) entry which is preliminary data.</text>
</comment>
<evidence type="ECO:0000313" key="4">
    <source>
        <dbReference type="Proteomes" id="UP000437131"/>
    </source>
</evidence>
<dbReference type="AlphaFoldDB" id="A0A844GQC5"/>
<proteinExistence type="predicted"/>
<evidence type="ECO:0000256" key="2">
    <source>
        <dbReference type="SAM" id="Phobius"/>
    </source>
</evidence>
<evidence type="ECO:0000313" key="3">
    <source>
        <dbReference type="EMBL" id="MTF38754.1"/>
    </source>
</evidence>
<feature type="region of interest" description="Disordered" evidence="1">
    <location>
        <begin position="63"/>
        <end position="112"/>
    </location>
</feature>
<gene>
    <name evidence="3" type="ORF">GGC33_07415</name>
</gene>
<evidence type="ECO:0000256" key="1">
    <source>
        <dbReference type="SAM" id="MobiDB-lite"/>
    </source>
</evidence>
<reference evidence="3 4" key="1">
    <citation type="submission" date="2019-11" db="EMBL/GenBank/DDBJ databases">
        <title>Isolation of a new High Light Tolerant Cyanobacteria.</title>
        <authorList>
            <person name="Dobson Z."/>
            <person name="Vaughn N."/>
            <person name="Vaughn M."/>
            <person name="Fromme P."/>
            <person name="Mazor Y."/>
        </authorList>
    </citation>
    <scope>NUCLEOTIDE SEQUENCE [LARGE SCALE GENOMIC DNA]</scope>
    <source>
        <strain evidence="3 4">0216</strain>
    </source>
</reference>
<protein>
    <submittedName>
        <fullName evidence="3">Uncharacterized protein</fullName>
    </submittedName>
</protein>
<sequence>MKNLSKYSLKNQLITFSICASSFASFGTINIKPAQASFGDFMLGVGAGVGTSVIINNNRRANEDRYRPVPPEQEYFRGRSDGINGLRYDNPRNSPDYDRGFQEGLRIRQGKR</sequence>
<dbReference type="EMBL" id="WMIA01000007">
    <property type="protein sequence ID" value="MTF38754.1"/>
    <property type="molecule type" value="Genomic_DNA"/>
</dbReference>
<dbReference type="Proteomes" id="UP000437131">
    <property type="component" value="Unassembled WGS sequence"/>
</dbReference>
<name>A0A844GQC5_9CHRO</name>
<organism evidence="3 4">
    <name type="scientific">Cyanobacterium aponinum 0216</name>
    <dbReference type="NCBI Taxonomy" id="2676140"/>
    <lineage>
        <taxon>Bacteria</taxon>
        <taxon>Bacillati</taxon>
        <taxon>Cyanobacteriota</taxon>
        <taxon>Cyanophyceae</taxon>
        <taxon>Oscillatoriophycideae</taxon>
        <taxon>Chroococcales</taxon>
        <taxon>Geminocystaceae</taxon>
        <taxon>Cyanobacterium</taxon>
    </lineage>
</organism>
<keyword evidence="2" id="KW-1133">Transmembrane helix</keyword>
<feature type="transmembrane region" description="Helical" evidence="2">
    <location>
        <begin position="37"/>
        <end position="55"/>
    </location>
</feature>
<feature type="transmembrane region" description="Helical" evidence="2">
    <location>
        <begin position="12"/>
        <end position="31"/>
    </location>
</feature>